<keyword evidence="3" id="KW-1185">Reference proteome</keyword>
<evidence type="ECO:0008006" key="4">
    <source>
        <dbReference type="Google" id="ProtNLM"/>
    </source>
</evidence>
<comment type="similarity">
    <text evidence="1">Belongs to the universal stress protein A family.</text>
</comment>
<dbReference type="RefSeq" id="WP_090663450.1">
    <property type="nucleotide sequence ID" value="NZ_FMZX01000005.1"/>
</dbReference>
<dbReference type="PANTHER" id="PTHR46268">
    <property type="entry name" value="STRESS RESPONSE PROTEIN NHAX"/>
    <property type="match status" value="1"/>
</dbReference>
<dbReference type="Proteomes" id="UP000198925">
    <property type="component" value="Unassembled WGS sequence"/>
</dbReference>
<gene>
    <name evidence="2" type="ORF">SAMN04487779_1005210</name>
</gene>
<reference evidence="2 3" key="1">
    <citation type="submission" date="2016-10" db="EMBL/GenBank/DDBJ databases">
        <authorList>
            <person name="de Groot N.N."/>
        </authorList>
    </citation>
    <scope>NUCLEOTIDE SEQUENCE [LARGE SCALE GENOMIC DNA]</scope>
    <source>
        <strain evidence="2 3">CPCC 100156</strain>
    </source>
</reference>
<dbReference type="STRING" id="938405.SAMN02927895_02360"/>
<sequence>MANSIKTLMVDAGLDDAAEARIKLAAELAGRFGARLVGLGACTARPPVTGPFGETAAMVSIVNAEVDRIKAMLRASAERFEAVARDAGVPSEWRAFDEYPGEALVRECRAADLLVLGRGGEAEGHQSAAPGDVLMRAGRAILVTPPGVSTFEAKTVLVAWKETREARRAVTDALPFLATAERVSVLAVCEREREQAQRHVDDVAAMLSRHGIAASAEVEMRAGQRVADLLLGAAGRLGADLIVAGGYGHARLLEWVLGGVTYELLDRSPVCCLLSH</sequence>
<evidence type="ECO:0000256" key="1">
    <source>
        <dbReference type="ARBA" id="ARBA00008791"/>
    </source>
</evidence>
<accession>A0A1G6SYP6</accession>
<dbReference type="PANTHER" id="PTHR46268:SF15">
    <property type="entry name" value="UNIVERSAL STRESS PROTEIN HP_0031"/>
    <property type="match status" value="1"/>
</dbReference>
<dbReference type="Gene3D" id="3.40.50.12370">
    <property type="match status" value="1"/>
</dbReference>
<evidence type="ECO:0000313" key="2">
    <source>
        <dbReference type="EMBL" id="SDD21754.1"/>
    </source>
</evidence>
<dbReference type="AlphaFoldDB" id="A0A1G6SYP6"/>
<proteinExistence type="inferred from homology"/>
<evidence type="ECO:0000313" key="3">
    <source>
        <dbReference type="Proteomes" id="UP000198925"/>
    </source>
</evidence>
<protein>
    <recommendedName>
        <fullName evidence="4">Nucleotide-binding universal stress protein, UspA family</fullName>
    </recommendedName>
</protein>
<organism evidence="2 3">
    <name type="scientific">Belnapia rosea</name>
    <dbReference type="NCBI Taxonomy" id="938405"/>
    <lineage>
        <taxon>Bacteria</taxon>
        <taxon>Pseudomonadati</taxon>
        <taxon>Pseudomonadota</taxon>
        <taxon>Alphaproteobacteria</taxon>
        <taxon>Acetobacterales</taxon>
        <taxon>Roseomonadaceae</taxon>
        <taxon>Belnapia</taxon>
    </lineage>
</organism>
<dbReference type="EMBL" id="FMZX01000005">
    <property type="protein sequence ID" value="SDD21754.1"/>
    <property type="molecule type" value="Genomic_DNA"/>
</dbReference>
<dbReference type="CDD" id="cd00293">
    <property type="entry name" value="USP-like"/>
    <property type="match status" value="1"/>
</dbReference>
<dbReference type="SUPFAM" id="SSF52402">
    <property type="entry name" value="Adenine nucleotide alpha hydrolases-like"/>
    <property type="match status" value="2"/>
</dbReference>
<name>A0A1G6SYP6_9PROT</name>